<dbReference type="InterPro" id="IPR017896">
    <property type="entry name" value="4Fe4S_Fe-S-bd"/>
</dbReference>
<feature type="domain" description="4Fe-4S ferredoxin-type" evidence="5">
    <location>
        <begin position="84"/>
        <end position="113"/>
    </location>
</feature>
<dbReference type="PANTHER" id="PTHR43177:SF3">
    <property type="entry name" value="PROTEIN NRFC HOMOLOG"/>
    <property type="match status" value="1"/>
</dbReference>
<evidence type="ECO:0000256" key="1">
    <source>
        <dbReference type="ARBA" id="ARBA00022485"/>
    </source>
</evidence>
<gene>
    <name evidence="6" type="ORF">DN052_14925</name>
</gene>
<feature type="domain" description="4Fe-4S ferredoxin-type" evidence="5">
    <location>
        <begin position="4"/>
        <end position="33"/>
    </location>
</feature>
<dbReference type="Pfam" id="PF13247">
    <property type="entry name" value="Fer4_11"/>
    <property type="match status" value="2"/>
</dbReference>
<dbReference type="GeneID" id="65281300"/>
<dbReference type="CDD" id="cd10551">
    <property type="entry name" value="PsrB"/>
    <property type="match status" value="1"/>
</dbReference>
<dbReference type="InterPro" id="IPR050954">
    <property type="entry name" value="ET_IronSulfur_Cluster-Binding"/>
</dbReference>
<evidence type="ECO:0000256" key="3">
    <source>
        <dbReference type="ARBA" id="ARBA00023004"/>
    </source>
</evidence>
<accession>A0A2W1KDN3</accession>
<keyword evidence="2" id="KW-0479">Metal-binding</keyword>
<proteinExistence type="predicted"/>
<sequence>MTKYAMLINLDTCVGCNACMAACAMENQTPVWNPEKYRTYVYDEEIEIGDKFLRQFFPKLCNHCDNPPCVSVCPTGATWKEANGIVRVNPDICMGCQACAMACPYDARYPADSNDIDKGLGYYGKDFLKRTVPSIDKCDFCYDRLQQGLEPACVETCVAHARIFGDLDNPNDLITKVVATGKAQGLLTELGTGPNIYYIHKLPEDLV</sequence>
<name>A0A2W1KDN3_ACIFR</name>
<dbReference type="Proteomes" id="UP000248886">
    <property type="component" value="Unassembled WGS sequence"/>
</dbReference>
<dbReference type="OrthoDB" id="9789936at2"/>
<reference evidence="6 7" key="1">
    <citation type="submission" date="2018-06" db="EMBL/GenBank/DDBJ databases">
        <title>Draft sequence of Acidithiobacillus ferrooxidans CCM 4253.</title>
        <authorList>
            <person name="Moya-Beltran A."/>
            <person name="Castro M."/>
            <person name="Covarrubias P.C."/>
            <person name="Issotta F."/>
            <person name="Janiczek O."/>
            <person name="Mandl M."/>
            <person name="Kucera J."/>
            <person name="Quatrini R."/>
        </authorList>
    </citation>
    <scope>NUCLEOTIDE SEQUENCE [LARGE SCALE GENOMIC DNA]</scope>
    <source>
        <strain evidence="6 7">CCM 4253</strain>
    </source>
</reference>
<dbReference type="Pfam" id="PF12800">
    <property type="entry name" value="Fer4_4"/>
    <property type="match status" value="1"/>
</dbReference>
<dbReference type="SUPFAM" id="SSF54862">
    <property type="entry name" value="4Fe-4S ferredoxins"/>
    <property type="match status" value="1"/>
</dbReference>
<dbReference type="PROSITE" id="PS51379">
    <property type="entry name" value="4FE4S_FER_2"/>
    <property type="match status" value="3"/>
</dbReference>
<dbReference type="PROSITE" id="PS00198">
    <property type="entry name" value="4FE4S_FER_1"/>
    <property type="match status" value="1"/>
</dbReference>
<dbReference type="Gene3D" id="3.30.70.20">
    <property type="match status" value="2"/>
</dbReference>
<dbReference type="PANTHER" id="PTHR43177">
    <property type="entry name" value="PROTEIN NRFC"/>
    <property type="match status" value="1"/>
</dbReference>
<dbReference type="GO" id="GO:0046872">
    <property type="term" value="F:metal ion binding"/>
    <property type="evidence" value="ECO:0007669"/>
    <property type="project" value="UniProtKB-KW"/>
</dbReference>
<evidence type="ECO:0000313" key="6">
    <source>
        <dbReference type="EMBL" id="PZD79824.1"/>
    </source>
</evidence>
<dbReference type="EMBL" id="QKQP01000012">
    <property type="protein sequence ID" value="PZD79824.1"/>
    <property type="molecule type" value="Genomic_DNA"/>
</dbReference>
<feature type="domain" description="4Fe-4S ferredoxin-type" evidence="5">
    <location>
        <begin position="52"/>
        <end position="83"/>
    </location>
</feature>
<comment type="caution">
    <text evidence="6">The sequence shown here is derived from an EMBL/GenBank/DDBJ whole genome shotgun (WGS) entry which is preliminary data.</text>
</comment>
<evidence type="ECO:0000256" key="4">
    <source>
        <dbReference type="ARBA" id="ARBA00023014"/>
    </source>
</evidence>
<evidence type="ECO:0000313" key="7">
    <source>
        <dbReference type="Proteomes" id="UP000248886"/>
    </source>
</evidence>
<protein>
    <submittedName>
        <fullName evidence="6">4Fe-4S dicluster domain-containing protein</fullName>
    </submittedName>
</protein>
<dbReference type="OMA" id="DCIACKY"/>
<dbReference type="GO" id="GO:0051539">
    <property type="term" value="F:4 iron, 4 sulfur cluster binding"/>
    <property type="evidence" value="ECO:0007669"/>
    <property type="project" value="UniProtKB-KW"/>
</dbReference>
<dbReference type="RefSeq" id="WP_012537033.1">
    <property type="nucleotide sequence ID" value="NZ_AP025160.1"/>
</dbReference>
<dbReference type="AlphaFoldDB" id="A0A2W1KDN3"/>
<organism evidence="6 7">
    <name type="scientific">Acidithiobacillus ferrooxidans</name>
    <name type="common">Thiobacillus ferrooxidans</name>
    <dbReference type="NCBI Taxonomy" id="920"/>
    <lineage>
        <taxon>Bacteria</taxon>
        <taxon>Pseudomonadati</taxon>
        <taxon>Pseudomonadota</taxon>
        <taxon>Acidithiobacillia</taxon>
        <taxon>Acidithiobacillales</taxon>
        <taxon>Acidithiobacillaceae</taxon>
        <taxon>Acidithiobacillus</taxon>
    </lineage>
</organism>
<keyword evidence="4" id="KW-0411">Iron-sulfur</keyword>
<keyword evidence="1" id="KW-0004">4Fe-4S</keyword>
<keyword evidence="3" id="KW-0408">Iron</keyword>
<evidence type="ECO:0000259" key="5">
    <source>
        <dbReference type="PROSITE" id="PS51379"/>
    </source>
</evidence>
<evidence type="ECO:0000256" key="2">
    <source>
        <dbReference type="ARBA" id="ARBA00022723"/>
    </source>
</evidence>
<dbReference type="InterPro" id="IPR017900">
    <property type="entry name" value="4Fe4S_Fe_S_CS"/>
</dbReference>